<evidence type="ECO:0000256" key="2">
    <source>
        <dbReference type="ARBA" id="ARBA00012438"/>
    </source>
</evidence>
<dbReference type="STRING" id="913774.A0A0C3CWY0"/>
<dbReference type="InterPro" id="IPR001789">
    <property type="entry name" value="Sig_transdc_resp-reg_receiver"/>
</dbReference>
<dbReference type="InterPro" id="IPR011006">
    <property type="entry name" value="CheY-like_superfamily"/>
</dbReference>
<dbReference type="InParanoid" id="A0A0C3CWY0"/>
<evidence type="ECO:0000256" key="5">
    <source>
        <dbReference type="ARBA" id="ARBA00022777"/>
    </source>
</evidence>
<reference evidence="9 10" key="1">
    <citation type="submission" date="2014-04" db="EMBL/GenBank/DDBJ databases">
        <authorList>
            <consortium name="DOE Joint Genome Institute"/>
            <person name="Kuo A."/>
            <person name="Martino E."/>
            <person name="Perotto S."/>
            <person name="Kohler A."/>
            <person name="Nagy L.G."/>
            <person name="Floudas D."/>
            <person name="Copeland A."/>
            <person name="Barry K.W."/>
            <person name="Cichocki N."/>
            <person name="Veneault-Fourrey C."/>
            <person name="LaButti K."/>
            <person name="Lindquist E.A."/>
            <person name="Lipzen A."/>
            <person name="Lundell T."/>
            <person name="Morin E."/>
            <person name="Murat C."/>
            <person name="Sun H."/>
            <person name="Tunlid A."/>
            <person name="Henrissat B."/>
            <person name="Grigoriev I.V."/>
            <person name="Hibbett D.S."/>
            <person name="Martin F."/>
            <person name="Nordberg H.P."/>
            <person name="Cantor M.N."/>
            <person name="Hua S.X."/>
        </authorList>
    </citation>
    <scope>NUCLEOTIDE SEQUENCE [LARGE SCALE GENOMIC DNA]</scope>
    <source>
        <strain evidence="9 10">Zn</strain>
    </source>
</reference>
<dbReference type="Pfam" id="PF00072">
    <property type="entry name" value="Response_reg"/>
    <property type="match status" value="1"/>
</dbReference>
<dbReference type="SMART" id="SM00388">
    <property type="entry name" value="HisKA"/>
    <property type="match status" value="1"/>
</dbReference>
<name>A0A0C3CWY0_OIDMZ</name>
<gene>
    <name evidence="9" type="ORF">OIDMADRAFT_116731</name>
</gene>
<dbReference type="Gene3D" id="3.40.50.2300">
    <property type="match status" value="1"/>
</dbReference>
<evidence type="ECO:0000313" key="9">
    <source>
        <dbReference type="EMBL" id="KIN03519.1"/>
    </source>
</evidence>
<evidence type="ECO:0000256" key="1">
    <source>
        <dbReference type="ARBA" id="ARBA00000085"/>
    </source>
</evidence>
<keyword evidence="10" id="KW-1185">Reference proteome</keyword>
<evidence type="ECO:0000259" key="7">
    <source>
        <dbReference type="PROSITE" id="PS50109"/>
    </source>
</evidence>
<dbReference type="Proteomes" id="UP000054321">
    <property type="component" value="Unassembled WGS sequence"/>
</dbReference>
<evidence type="ECO:0000259" key="8">
    <source>
        <dbReference type="PROSITE" id="PS50110"/>
    </source>
</evidence>
<dbReference type="SUPFAM" id="SSF55781">
    <property type="entry name" value="GAF domain-like"/>
    <property type="match status" value="1"/>
</dbReference>
<evidence type="ECO:0000256" key="4">
    <source>
        <dbReference type="ARBA" id="ARBA00022679"/>
    </source>
</evidence>
<evidence type="ECO:0000256" key="3">
    <source>
        <dbReference type="ARBA" id="ARBA00022553"/>
    </source>
</evidence>
<dbReference type="Gene3D" id="3.30.565.10">
    <property type="entry name" value="Histidine kinase-like ATPase, C-terminal domain"/>
    <property type="match status" value="1"/>
</dbReference>
<dbReference type="InterPro" id="IPR036097">
    <property type="entry name" value="HisK_dim/P_sf"/>
</dbReference>
<evidence type="ECO:0000256" key="6">
    <source>
        <dbReference type="PROSITE-ProRule" id="PRU00169"/>
    </source>
</evidence>
<dbReference type="InterPro" id="IPR003661">
    <property type="entry name" value="HisK_dim/P_dom"/>
</dbReference>
<proteinExistence type="predicted"/>
<dbReference type="PANTHER" id="PTHR43047:SF72">
    <property type="entry name" value="OSMOSENSING HISTIDINE PROTEIN KINASE SLN1"/>
    <property type="match status" value="1"/>
</dbReference>
<dbReference type="InterPro" id="IPR029016">
    <property type="entry name" value="GAF-like_dom_sf"/>
</dbReference>
<dbReference type="EC" id="2.7.13.3" evidence="2"/>
<dbReference type="PRINTS" id="PR00344">
    <property type="entry name" value="BCTRLSENSOR"/>
</dbReference>
<keyword evidence="5" id="KW-0418">Kinase</keyword>
<dbReference type="PANTHER" id="PTHR43047">
    <property type="entry name" value="TWO-COMPONENT HISTIDINE PROTEIN KINASE"/>
    <property type="match status" value="1"/>
</dbReference>
<dbReference type="PROSITE" id="PS50110">
    <property type="entry name" value="RESPONSE_REGULATORY"/>
    <property type="match status" value="1"/>
</dbReference>
<dbReference type="AlphaFoldDB" id="A0A0C3CWY0"/>
<comment type="catalytic activity">
    <reaction evidence="1">
        <text>ATP + protein L-histidine = ADP + protein N-phospho-L-histidine.</text>
        <dbReference type="EC" id="2.7.13.3"/>
    </reaction>
</comment>
<dbReference type="HOGENOM" id="CLU_002763_0_0_1"/>
<dbReference type="InterPro" id="IPR036890">
    <property type="entry name" value="HATPase_C_sf"/>
</dbReference>
<dbReference type="SMART" id="SM00387">
    <property type="entry name" value="HATPase_c"/>
    <property type="match status" value="1"/>
</dbReference>
<dbReference type="InterPro" id="IPR003594">
    <property type="entry name" value="HATPase_dom"/>
</dbReference>
<dbReference type="CDD" id="cd17546">
    <property type="entry name" value="REC_hyHK_CKI1_RcsC-like"/>
    <property type="match status" value="1"/>
</dbReference>
<dbReference type="Pfam" id="PF02518">
    <property type="entry name" value="HATPase_c"/>
    <property type="match status" value="1"/>
</dbReference>
<dbReference type="SMART" id="SM00448">
    <property type="entry name" value="REC"/>
    <property type="match status" value="1"/>
</dbReference>
<reference evidence="10" key="2">
    <citation type="submission" date="2015-01" db="EMBL/GenBank/DDBJ databases">
        <title>Evolutionary Origins and Diversification of the Mycorrhizal Mutualists.</title>
        <authorList>
            <consortium name="DOE Joint Genome Institute"/>
            <consortium name="Mycorrhizal Genomics Consortium"/>
            <person name="Kohler A."/>
            <person name="Kuo A."/>
            <person name="Nagy L.G."/>
            <person name="Floudas D."/>
            <person name="Copeland A."/>
            <person name="Barry K.W."/>
            <person name="Cichocki N."/>
            <person name="Veneault-Fourrey C."/>
            <person name="LaButti K."/>
            <person name="Lindquist E.A."/>
            <person name="Lipzen A."/>
            <person name="Lundell T."/>
            <person name="Morin E."/>
            <person name="Murat C."/>
            <person name="Riley R."/>
            <person name="Ohm R."/>
            <person name="Sun H."/>
            <person name="Tunlid A."/>
            <person name="Henrissat B."/>
            <person name="Grigoriev I.V."/>
            <person name="Hibbett D.S."/>
            <person name="Martin F."/>
        </authorList>
    </citation>
    <scope>NUCLEOTIDE SEQUENCE [LARGE SCALE GENOMIC DNA]</scope>
    <source>
        <strain evidence="10">Zn</strain>
    </source>
</reference>
<dbReference type="EMBL" id="KN832873">
    <property type="protein sequence ID" value="KIN03519.1"/>
    <property type="molecule type" value="Genomic_DNA"/>
</dbReference>
<evidence type="ECO:0000313" key="10">
    <source>
        <dbReference type="Proteomes" id="UP000054321"/>
    </source>
</evidence>
<dbReference type="OrthoDB" id="303614at2759"/>
<dbReference type="Gene3D" id="3.30.450.40">
    <property type="match status" value="1"/>
</dbReference>
<accession>A0A0C3CWY0</accession>
<dbReference type="Gene3D" id="1.10.287.130">
    <property type="match status" value="1"/>
</dbReference>
<dbReference type="GO" id="GO:0009927">
    <property type="term" value="F:histidine phosphotransfer kinase activity"/>
    <property type="evidence" value="ECO:0007669"/>
    <property type="project" value="TreeGrafter"/>
</dbReference>
<sequence>ASPDAAKENSPRSSDDPILTAFAQLGALRLNAKRGFITLSTISKEFIIAESGQSLSLQQDNDEKDRLWHGAGPMESSCRSPGPVLTSFFCESPQETYVFISDLREDDRFKDMPVVVEEPFVRSLSAVPLRSPKTGIAIGVYGVADNKVREGLNEEEMQFMGDMGLTVMDYLENRRIKSQQHRGEKMVNAMGLFIQGKSTLRESWQELSHLSKGLQRRALKNVPLEHLADAEFGVQDPVDDFTQTNLNGLTNRQTLSRSASSYTSVGDYGEERPMLLREQSLTSSTGTSNMSMPSRDLRGVFARASNLIREAIGVEGVVYLDASVACFSGESSELANSANDTDNGTERYCEVLGFSTRRRSSLRGHPTSQLHRSFPESLLRRLLKRYPQGKVFYYDEDGHIMTDSDPNTSSGLETAIDSKSRPVAVKARRKAQSRAAEAKVIIKVFPGARSVLWFPLWDVNSDRWSVASLIWSTSPSRALDPAEDSTYLAAFGNSIMAEVAKLSAQVLARMKTDFISSISHELRSPLHGVLASVEFLQETEMTEIQADMVSNIHASGKVLLDTINHVLDFSKVNRRSRNKGLLSTKAAKRLRKSKRRHVIDDVPAEELVDISILSEEVIESVYAGFKVTKHAFGSPADRHLSKTAMDNPVAVIMDIAQRQYTGFDVDPGALRRILMNLFSNSMKYTKTGFIMITIGIEDGIAPRKMQPSSNLIFKISDSGKGISQEYLKHRLFKPFEQEDSLASGAGLGLSIIKHIIHDLGGEINYASEEGTGTEAQVRIPLIRMPLAQPNPARNRPSDIITEVKGMTEGLKFSLEGFEHYPDISEPPTGILTADIQAVLLLKGTTKQTLIDWFGMQASTINSPVEASNVDVVVVMEREMRNRALNEILEPYSRNREIGRKKPTCIVLCSCYHPTVKTEPHGIFNIFHIQQPCGPHKIAKMLHKVLSQEKETIKPSTFNDIILPTISKADHTARISPMIFPPAPTLEHSASPVQKVDLVSSSPSGAEEPTATVAKLGVGLKSLEINKSETDALRALLVEDNEINLRLLIACMQKLKLSHLAATNGLEALETYKSNRGQFDVVFMDISMPVMSGIESTNHIRQFEREHGLPPVALIALTGAANPDTRQAAFNSGVDMFLTKPVPMQTLRVILDNLKKNGRLSLIAADP</sequence>
<dbReference type="PROSITE" id="PS50109">
    <property type="entry name" value="HIS_KIN"/>
    <property type="match status" value="1"/>
</dbReference>
<dbReference type="SUPFAM" id="SSF55874">
    <property type="entry name" value="ATPase domain of HSP90 chaperone/DNA topoisomerase II/histidine kinase"/>
    <property type="match status" value="1"/>
</dbReference>
<dbReference type="CDD" id="cd00082">
    <property type="entry name" value="HisKA"/>
    <property type="match status" value="1"/>
</dbReference>
<dbReference type="InterPro" id="IPR005467">
    <property type="entry name" value="His_kinase_dom"/>
</dbReference>
<feature type="modified residue" description="4-aspartylphosphate" evidence="6">
    <location>
        <position position="1084"/>
    </location>
</feature>
<dbReference type="Pfam" id="PF00512">
    <property type="entry name" value="HisKA"/>
    <property type="match status" value="1"/>
</dbReference>
<feature type="domain" description="Histidine kinase" evidence="7">
    <location>
        <begin position="517"/>
        <end position="783"/>
    </location>
</feature>
<dbReference type="SUPFAM" id="SSF52172">
    <property type="entry name" value="CheY-like"/>
    <property type="match status" value="1"/>
</dbReference>
<dbReference type="GO" id="GO:0005886">
    <property type="term" value="C:plasma membrane"/>
    <property type="evidence" value="ECO:0007669"/>
    <property type="project" value="TreeGrafter"/>
</dbReference>
<dbReference type="SUPFAM" id="SSF47384">
    <property type="entry name" value="Homodimeric domain of signal transducing histidine kinase"/>
    <property type="match status" value="1"/>
</dbReference>
<organism evidence="9 10">
    <name type="scientific">Oidiodendron maius (strain Zn)</name>
    <dbReference type="NCBI Taxonomy" id="913774"/>
    <lineage>
        <taxon>Eukaryota</taxon>
        <taxon>Fungi</taxon>
        <taxon>Dikarya</taxon>
        <taxon>Ascomycota</taxon>
        <taxon>Pezizomycotina</taxon>
        <taxon>Leotiomycetes</taxon>
        <taxon>Leotiomycetes incertae sedis</taxon>
        <taxon>Myxotrichaceae</taxon>
        <taxon>Oidiodendron</taxon>
    </lineage>
</organism>
<keyword evidence="4" id="KW-0808">Transferase</keyword>
<protein>
    <recommendedName>
        <fullName evidence="2">histidine kinase</fullName>
        <ecNumber evidence="2">2.7.13.3</ecNumber>
    </recommendedName>
</protein>
<feature type="domain" description="Response regulatory" evidence="8">
    <location>
        <begin position="1033"/>
        <end position="1154"/>
    </location>
</feature>
<keyword evidence="3 6" id="KW-0597">Phosphoprotein</keyword>
<dbReference type="GO" id="GO:0000155">
    <property type="term" value="F:phosphorelay sensor kinase activity"/>
    <property type="evidence" value="ECO:0007669"/>
    <property type="project" value="InterPro"/>
</dbReference>
<dbReference type="InterPro" id="IPR004358">
    <property type="entry name" value="Sig_transdc_His_kin-like_C"/>
</dbReference>
<feature type="non-terminal residue" evidence="9">
    <location>
        <position position="1"/>
    </location>
</feature>
<dbReference type="FunFam" id="1.10.287.130:FF:000023">
    <property type="entry name" value="Sensor histidine kinase/response regulator, putative"/>
    <property type="match status" value="1"/>
</dbReference>